<dbReference type="PATRIC" id="fig|1177755.3.peg.2468"/>
<comment type="similarity">
    <text evidence="2">Belongs to the ammonia transporter channel (TC 1.A.11.2) family.</text>
</comment>
<keyword evidence="4 8" id="KW-0812">Transmembrane</keyword>
<dbReference type="SUPFAM" id="SSF111352">
    <property type="entry name" value="Ammonium transporter"/>
    <property type="match status" value="1"/>
</dbReference>
<dbReference type="EMBL" id="MASI01000006">
    <property type="protein sequence ID" value="ODA66680.1"/>
    <property type="molecule type" value="Genomic_DNA"/>
</dbReference>
<feature type="domain" description="Ammonium transporter AmtB-like" evidence="9">
    <location>
        <begin position="25"/>
        <end position="444"/>
    </location>
</feature>
<proteinExistence type="inferred from homology"/>
<keyword evidence="3" id="KW-0813">Transport</keyword>
<feature type="transmembrane region" description="Helical" evidence="8">
    <location>
        <begin position="327"/>
        <end position="345"/>
    </location>
</feature>
<protein>
    <submittedName>
        <fullName evidence="10">Ammonium transporter NrgA</fullName>
    </submittedName>
</protein>
<evidence type="ECO:0000256" key="4">
    <source>
        <dbReference type="ARBA" id="ARBA00022692"/>
    </source>
</evidence>
<evidence type="ECO:0000256" key="2">
    <source>
        <dbReference type="ARBA" id="ARBA00005887"/>
    </source>
</evidence>
<keyword evidence="11" id="KW-1185">Reference proteome</keyword>
<comment type="subcellular location">
    <subcellularLocation>
        <location evidence="1">Membrane</location>
        <topology evidence="1">Multi-pass membrane protein</topology>
    </subcellularLocation>
</comment>
<keyword evidence="5 8" id="KW-1133">Transmembrane helix</keyword>
<evidence type="ECO:0000259" key="9">
    <source>
        <dbReference type="Pfam" id="PF00909"/>
    </source>
</evidence>
<evidence type="ECO:0000256" key="5">
    <source>
        <dbReference type="ARBA" id="ARBA00022989"/>
    </source>
</evidence>
<sequence>MEEQAIEGLAALPFLKLFTAEAYYYITGVLMLLIHVGFLAYEGGVARSKNFLATMLKNLMTVPIVGLTFFFFGFWVYNAFPLWPVTGPLFGPWTDPASLSGVASDAYGLVVGSYPWSEALAPTKSDELTGVFWMVFALFAMTTASILSGAVIERIQMGGYYILAVVLGSFCWVLAAAWGWNYYGWWTTEWGWHDFGCAVVVHGVSGMFALGVLLNLGPRIGRFVDGKPQPILPHNISLTLIGLFLIFIGFFFFLADCVIFLPDYTGLTTIYGGPVTLATLAMNVTLALSAGLIGGYLSSKADPFLTISGGLAGIITVAGGLDLYHPGLVIVLAFAGAWIMPKGVAMMEKFGIDDVVGAVPVHGITGMIGGILPGIFAAGYIQQAGQPPINLLGQLGGTFIGAILLGFVPGYLVSLLLKSLGLLRVSPEFEEEGLDLKELGVSAYPEQTFAAPVKA</sequence>
<evidence type="ECO:0000313" key="10">
    <source>
        <dbReference type="EMBL" id="ODA66680.1"/>
    </source>
</evidence>
<dbReference type="RefSeq" id="WP_069095640.1">
    <property type="nucleotide sequence ID" value="NZ_MASI01000006.1"/>
</dbReference>
<feature type="transmembrane region" description="Helical" evidence="8">
    <location>
        <begin position="192"/>
        <end position="216"/>
    </location>
</feature>
<dbReference type="Proteomes" id="UP000095087">
    <property type="component" value="Unassembled WGS sequence"/>
</dbReference>
<feature type="transmembrane region" description="Helical" evidence="8">
    <location>
        <begin position="236"/>
        <end position="255"/>
    </location>
</feature>
<evidence type="ECO:0000313" key="11">
    <source>
        <dbReference type="Proteomes" id="UP000095087"/>
    </source>
</evidence>
<evidence type="ECO:0000256" key="7">
    <source>
        <dbReference type="ARBA" id="ARBA00023177"/>
    </source>
</evidence>
<keyword evidence="7" id="KW-0924">Ammonia transport</keyword>
<dbReference type="InterPro" id="IPR024041">
    <property type="entry name" value="NH4_transpt_AmtB-like_dom"/>
</dbReference>
<comment type="caution">
    <text evidence="10">The sequence shown here is derived from an EMBL/GenBank/DDBJ whole genome shotgun (WGS) entry which is preliminary data.</text>
</comment>
<dbReference type="OrthoDB" id="9814202at2"/>
<feature type="transmembrane region" description="Helical" evidence="8">
    <location>
        <begin position="22"/>
        <end position="41"/>
    </location>
</feature>
<reference evidence="10 11" key="1">
    <citation type="submission" date="2016-07" db="EMBL/GenBank/DDBJ databases">
        <title>Draft genome sequence of Methyloligella halotolerans C2T (VKM B-2706T=CCUG 61687T=DSM 25045T), a halotolerant polyhydroxybutyrate accumulating methylotroph.</title>
        <authorList>
            <person name="Vasilenko O.V."/>
            <person name="Doronina N.V."/>
            <person name="Poroshina M.N."/>
            <person name="Tarlachkov S.V."/>
            <person name="Trotsenko Y.A."/>
        </authorList>
    </citation>
    <scope>NUCLEOTIDE SEQUENCE [LARGE SCALE GENOMIC DNA]</scope>
    <source>
        <strain evidence="10 11">VKM B-2706</strain>
    </source>
</reference>
<dbReference type="PANTHER" id="PTHR11730:SF6">
    <property type="entry name" value="AMMONIUM TRANSPORTER"/>
    <property type="match status" value="1"/>
</dbReference>
<evidence type="ECO:0000256" key="8">
    <source>
        <dbReference type="SAM" id="Phobius"/>
    </source>
</evidence>
<feature type="transmembrane region" description="Helical" evidence="8">
    <location>
        <begin position="131"/>
        <end position="152"/>
    </location>
</feature>
<evidence type="ECO:0000256" key="3">
    <source>
        <dbReference type="ARBA" id="ARBA00022448"/>
    </source>
</evidence>
<accession>A0A1E2RX28</accession>
<dbReference type="STRING" id="1177755.A7A08_02448"/>
<dbReference type="AlphaFoldDB" id="A0A1E2RX28"/>
<name>A0A1E2RX28_9HYPH</name>
<dbReference type="GO" id="GO:0097272">
    <property type="term" value="P:ammonium homeostasis"/>
    <property type="evidence" value="ECO:0007669"/>
    <property type="project" value="TreeGrafter"/>
</dbReference>
<organism evidence="10 11">
    <name type="scientific">Methyloligella halotolerans</name>
    <dbReference type="NCBI Taxonomy" id="1177755"/>
    <lineage>
        <taxon>Bacteria</taxon>
        <taxon>Pseudomonadati</taxon>
        <taxon>Pseudomonadota</taxon>
        <taxon>Alphaproteobacteria</taxon>
        <taxon>Hyphomicrobiales</taxon>
        <taxon>Hyphomicrobiaceae</taxon>
        <taxon>Methyloligella</taxon>
    </lineage>
</organism>
<gene>
    <name evidence="10" type="ORF">A7A08_02448</name>
</gene>
<dbReference type="InterPro" id="IPR029020">
    <property type="entry name" value="Ammonium/urea_transptr"/>
</dbReference>
<feature type="transmembrane region" description="Helical" evidence="8">
    <location>
        <begin position="159"/>
        <end position="180"/>
    </location>
</feature>
<evidence type="ECO:0000256" key="6">
    <source>
        <dbReference type="ARBA" id="ARBA00023136"/>
    </source>
</evidence>
<feature type="transmembrane region" description="Helical" evidence="8">
    <location>
        <begin position="62"/>
        <end position="80"/>
    </location>
</feature>
<feature type="transmembrane region" description="Helical" evidence="8">
    <location>
        <begin position="304"/>
        <end position="321"/>
    </location>
</feature>
<feature type="transmembrane region" description="Helical" evidence="8">
    <location>
        <begin position="275"/>
        <end position="297"/>
    </location>
</feature>
<dbReference type="Gene3D" id="1.10.3430.10">
    <property type="entry name" value="Ammonium transporter AmtB like domains"/>
    <property type="match status" value="1"/>
</dbReference>
<keyword evidence="6 8" id="KW-0472">Membrane</keyword>
<dbReference type="GO" id="GO:0008519">
    <property type="term" value="F:ammonium channel activity"/>
    <property type="evidence" value="ECO:0007669"/>
    <property type="project" value="InterPro"/>
</dbReference>
<feature type="transmembrane region" description="Helical" evidence="8">
    <location>
        <begin position="393"/>
        <end position="417"/>
    </location>
</feature>
<dbReference type="GO" id="GO:0016020">
    <property type="term" value="C:membrane"/>
    <property type="evidence" value="ECO:0007669"/>
    <property type="project" value="UniProtKB-SubCell"/>
</dbReference>
<feature type="transmembrane region" description="Helical" evidence="8">
    <location>
        <begin position="357"/>
        <end position="381"/>
    </location>
</feature>
<dbReference type="Pfam" id="PF00909">
    <property type="entry name" value="Ammonium_transp"/>
    <property type="match status" value="1"/>
</dbReference>
<dbReference type="PANTHER" id="PTHR11730">
    <property type="entry name" value="AMMONIUM TRANSPORTER"/>
    <property type="match status" value="1"/>
</dbReference>
<evidence type="ECO:0000256" key="1">
    <source>
        <dbReference type="ARBA" id="ARBA00004141"/>
    </source>
</evidence>